<comment type="caution">
    <text evidence="1">The sequence shown here is derived from an EMBL/GenBank/DDBJ whole genome shotgun (WGS) entry which is preliminary data.</text>
</comment>
<dbReference type="EMBL" id="JADYXP020000017">
    <property type="protein sequence ID" value="KAL0106839.1"/>
    <property type="molecule type" value="Genomic_DNA"/>
</dbReference>
<sequence>MSLLSDRIDSDGTSLKVFQRVLGSLCFPESSDRSRGKSNFSFDQNSFQSRADFDLLGYLNNISQTQCNKYKKPLPVEIKDASSYNSKFNEGTRFEKVGLQIQEVRAKNAELAPRADVIIITVYNWITLLIAVTLRCRYRKADMQFEWQRIQTLRARVRLFPRRSSEISRYQSRSDLKEKLDSRVIARLKGHSNRAQIGEVIILIDILSFNTLQRQKEARHNRARTIHERTHVAISTHVRARAKDLRLYIHVPGQFSTSQVKYTFFRIEDNAPQPFYYRGNSIRSVCHFFYVPFNSFPFYYFITILLLRASCRIIIVYPPGLSRPSDLNCTQDYHALPHQPVGIPRSCRTRGGDIVFNFKNFYSTNENIRNNVSSPMKCYFFPHLDNSNNLLINILRLQAENQLIITFSYTDQKI</sequence>
<name>A0AAW2ESV0_9HYME</name>
<keyword evidence="2" id="KW-1185">Reference proteome</keyword>
<proteinExistence type="predicted"/>
<evidence type="ECO:0000313" key="1">
    <source>
        <dbReference type="EMBL" id="KAL0106839.1"/>
    </source>
</evidence>
<reference evidence="1 2" key="1">
    <citation type="submission" date="2023-03" db="EMBL/GenBank/DDBJ databases">
        <title>High recombination rates correlate with genetic variation in Cardiocondyla obscurior ants.</title>
        <authorList>
            <person name="Errbii M."/>
        </authorList>
    </citation>
    <scope>NUCLEOTIDE SEQUENCE [LARGE SCALE GENOMIC DNA]</scope>
    <source>
        <strain evidence="1">Alpha-2009</strain>
        <tissue evidence="1">Whole body</tissue>
    </source>
</reference>
<accession>A0AAW2ESV0</accession>
<gene>
    <name evidence="1" type="ORF">PUN28_015410</name>
</gene>
<organism evidence="1 2">
    <name type="scientific">Cardiocondyla obscurior</name>
    <dbReference type="NCBI Taxonomy" id="286306"/>
    <lineage>
        <taxon>Eukaryota</taxon>
        <taxon>Metazoa</taxon>
        <taxon>Ecdysozoa</taxon>
        <taxon>Arthropoda</taxon>
        <taxon>Hexapoda</taxon>
        <taxon>Insecta</taxon>
        <taxon>Pterygota</taxon>
        <taxon>Neoptera</taxon>
        <taxon>Endopterygota</taxon>
        <taxon>Hymenoptera</taxon>
        <taxon>Apocrita</taxon>
        <taxon>Aculeata</taxon>
        <taxon>Formicoidea</taxon>
        <taxon>Formicidae</taxon>
        <taxon>Myrmicinae</taxon>
        <taxon>Cardiocondyla</taxon>
    </lineage>
</organism>
<evidence type="ECO:0000313" key="2">
    <source>
        <dbReference type="Proteomes" id="UP001430953"/>
    </source>
</evidence>
<dbReference type="AlphaFoldDB" id="A0AAW2ESV0"/>
<protein>
    <submittedName>
        <fullName evidence="1">Uncharacterized protein</fullName>
    </submittedName>
</protein>
<dbReference type="Proteomes" id="UP001430953">
    <property type="component" value="Unassembled WGS sequence"/>
</dbReference>